<evidence type="ECO:0000313" key="3">
    <source>
        <dbReference type="Proteomes" id="UP000765509"/>
    </source>
</evidence>
<dbReference type="Proteomes" id="UP000765509">
    <property type="component" value="Unassembled WGS sequence"/>
</dbReference>
<accession>A0A9Q3GFF9</accession>
<evidence type="ECO:0000256" key="1">
    <source>
        <dbReference type="SAM" id="Phobius"/>
    </source>
</evidence>
<dbReference type="AlphaFoldDB" id="A0A9Q3GFF9"/>
<gene>
    <name evidence="2" type="ORF">O181_004994</name>
</gene>
<protein>
    <submittedName>
        <fullName evidence="2">Uncharacterized protein</fullName>
    </submittedName>
</protein>
<name>A0A9Q3GFF9_9BASI</name>
<feature type="transmembrane region" description="Helical" evidence="1">
    <location>
        <begin position="73"/>
        <end position="93"/>
    </location>
</feature>
<evidence type="ECO:0000313" key="2">
    <source>
        <dbReference type="EMBL" id="MBW0465279.1"/>
    </source>
</evidence>
<dbReference type="EMBL" id="AVOT02000998">
    <property type="protein sequence ID" value="MBW0465279.1"/>
    <property type="molecule type" value="Genomic_DNA"/>
</dbReference>
<proteinExistence type="predicted"/>
<keyword evidence="1" id="KW-0472">Membrane</keyword>
<keyword evidence="1" id="KW-1133">Transmembrane helix</keyword>
<organism evidence="2 3">
    <name type="scientific">Austropuccinia psidii MF-1</name>
    <dbReference type="NCBI Taxonomy" id="1389203"/>
    <lineage>
        <taxon>Eukaryota</taxon>
        <taxon>Fungi</taxon>
        <taxon>Dikarya</taxon>
        <taxon>Basidiomycota</taxon>
        <taxon>Pucciniomycotina</taxon>
        <taxon>Pucciniomycetes</taxon>
        <taxon>Pucciniales</taxon>
        <taxon>Sphaerophragmiaceae</taxon>
        <taxon>Austropuccinia</taxon>
    </lineage>
</organism>
<reference evidence="2" key="1">
    <citation type="submission" date="2021-03" db="EMBL/GenBank/DDBJ databases">
        <title>Draft genome sequence of rust myrtle Austropuccinia psidii MF-1, a brazilian biotype.</title>
        <authorList>
            <person name="Quecine M.C."/>
            <person name="Pachon D.M.R."/>
            <person name="Bonatelli M.L."/>
            <person name="Correr F.H."/>
            <person name="Franceschini L.M."/>
            <person name="Leite T.F."/>
            <person name="Margarido G.R.A."/>
            <person name="Almeida C.A."/>
            <person name="Ferrarezi J.A."/>
            <person name="Labate C.A."/>
        </authorList>
    </citation>
    <scope>NUCLEOTIDE SEQUENCE</scope>
    <source>
        <strain evidence="2">MF-1</strain>
    </source>
</reference>
<keyword evidence="3" id="KW-1185">Reference proteome</keyword>
<sequence length="133" mass="15081">MLWGMIEEHSVPPSPNHSLLKELNAQFSTNEQINNAAKSKTGTTLINEKEVQALHDARAGRKKIGKHIVNLEYFYFFYIFSLLSRLGICVWAPNLEEAPGFLYNEACHTVALMTFSSLNVVVHINICMQTFHT</sequence>
<keyword evidence="1" id="KW-0812">Transmembrane</keyword>
<comment type="caution">
    <text evidence="2">The sequence shown here is derived from an EMBL/GenBank/DDBJ whole genome shotgun (WGS) entry which is preliminary data.</text>
</comment>